<name>A0ABR1UFR4_9PEZI</name>
<dbReference type="Proteomes" id="UP001446871">
    <property type="component" value="Unassembled WGS sequence"/>
</dbReference>
<proteinExistence type="predicted"/>
<evidence type="ECO:0000313" key="3">
    <source>
        <dbReference type="Proteomes" id="UP001446871"/>
    </source>
</evidence>
<feature type="region of interest" description="Disordered" evidence="1">
    <location>
        <begin position="1"/>
        <end position="45"/>
    </location>
</feature>
<sequence>MPNAVRPGDFIDPDPQKQQNTENGSDKASTGSVRGKLGAYKARADQHIRESMARLRQDVDTLKGYFRSTSSQPNTSYSENKSSVSPPVSQTGQPPTRNDDSYHHINKAPVTNRASSIELLS</sequence>
<evidence type="ECO:0000256" key="1">
    <source>
        <dbReference type="SAM" id="MobiDB-lite"/>
    </source>
</evidence>
<comment type="caution">
    <text evidence="2">The sequence shown here is derived from an EMBL/GenBank/DDBJ whole genome shotgun (WGS) entry which is preliminary data.</text>
</comment>
<feature type="compositionally biased region" description="Polar residues" evidence="1">
    <location>
        <begin position="16"/>
        <end position="32"/>
    </location>
</feature>
<organism evidence="2 3">
    <name type="scientific">Apiospora saccharicola</name>
    <dbReference type="NCBI Taxonomy" id="335842"/>
    <lineage>
        <taxon>Eukaryota</taxon>
        <taxon>Fungi</taxon>
        <taxon>Dikarya</taxon>
        <taxon>Ascomycota</taxon>
        <taxon>Pezizomycotina</taxon>
        <taxon>Sordariomycetes</taxon>
        <taxon>Xylariomycetidae</taxon>
        <taxon>Amphisphaeriales</taxon>
        <taxon>Apiosporaceae</taxon>
        <taxon>Apiospora</taxon>
    </lineage>
</organism>
<feature type="region of interest" description="Disordered" evidence="1">
    <location>
        <begin position="64"/>
        <end position="121"/>
    </location>
</feature>
<gene>
    <name evidence="2" type="ORF">PG996_011681</name>
</gene>
<reference evidence="2 3" key="1">
    <citation type="submission" date="2023-01" db="EMBL/GenBank/DDBJ databases">
        <title>Analysis of 21 Apiospora genomes using comparative genomics revels a genus with tremendous synthesis potential of carbohydrate active enzymes and secondary metabolites.</title>
        <authorList>
            <person name="Sorensen T."/>
        </authorList>
    </citation>
    <scope>NUCLEOTIDE SEQUENCE [LARGE SCALE GENOMIC DNA]</scope>
    <source>
        <strain evidence="2 3">CBS 83171</strain>
    </source>
</reference>
<protein>
    <submittedName>
        <fullName evidence="2">Uncharacterized protein</fullName>
    </submittedName>
</protein>
<feature type="compositionally biased region" description="Polar residues" evidence="1">
    <location>
        <begin position="67"/>
        <end position="96"/>
    </location>
</feature>
<keyword evidence="3" id="KW-1185">Reference proteome</keyword>
<dbReference type="EMBL" id="JAQQWM010000007">
    <property type="protein sequence ID" value="KAK8057744.1"/>
    <property type="molecule type" value="Genomic_DNA"/>
</dbReference>
<accession>A0ABR1UFR4</accession>
<evidence type="ECO:0000313" key="2">
    <source>
        <dbReference type="EMBL" id="KAK8057744.1"/>
    </source>
</evidence>